<dbReference type="PANTHER" id="PTHR47743:SF2">
    <property type="entry name" value="ACROSOMAL PROTEIN KIAA1210"/>
    <property type="match status" value="1"/>
</dbReference>
<evidence type="ECO:0000256" key="1">
    <source>
        <dbReference type="SAM" id="MobiDB-lite"/>
    </source>
</evidence>
<feature type="domain" description="DUF4592" evidence="2">
    <location>
        <begin position="46"/>
        <end position="160"/>
    </location>
</feature>
<name>A0A9D3QB38_MEGAT</name>
<keyword evidence="4" id="KW-1185">Reference proteome</keyword>
<dbReference type="EMBL" id="JAFDVH010000003">
    <property type="protein sequence ID" value="KAG7484275.1"/>
    <property type="molecule type" value="Genomic_DNA"/>
</dbReference>
<accession>A0A9D3QB38</accession>
<dbReference type="PANTHER" id="PTHR47743">
    <property type="entry name" value="KIAA1210 / KIAA1211 FAMILY MEMBER"/>
    <property type="match status" value="1"/>
</dbReference>
<feature type="compositionally biased region" description="Polar residues" evidence="1">
    <location>
        <begin position="82"/>
        <end position="101"/>
    </location>
</feature>
<evidence type="ECO:0000259" key="2">
    <source>
        <dbReference type="Pfam" id="PF15262"/>
    </source>
</evidence>
<dbReference type="Proteomes" id="UP001046870">
    <property type="component" value="Chromosome 3"/>
</dbReference>
<protein>
    <recommendedName>
        <fullName evidence="2">DUF4592 domain-containing protein</fullName>
    </recommendedName>
</protein>
<sequence>MGNKAVSHDSVFVSDSPSSETNDGLVSSQESIHGKVKTLQLQLKEAIRVGSPPALICPKRGEDTGALSEDDGLPHSPPEMSTLHTVLTGSSQRSSNPAQRTSLLSLEGSDSDDDEMSCEASSRPASPFIPLPADFSQPASPAGCLDSSAARHRIALKHKACAKRKPASRDISESSKLKVFGGTQRATEANLTVVITEPSSEEREDKDVMMAQTDADGDRTEAQPISSISPLVHTAEEPAITVCLLTREHEEQEEQSTAQDLSDKGSQLHDASSSSENESDAEEIPSASDPVPEPQQLLQTAALASPVPPAGHCTDPVLLGECEADSGGPGSLLEELLYSLRGPCAATHVIEPDDTALELRPECSVSENLAEDLSSCPASDCTQAREPSAPGPKGPPPPYLEGPCADETSKREQCEELGKCDQQDDSTSPVEDCTEDNYLPEEVEEKEEEEQEIEEKLGDGTEEAGEEFEEAGEELEDMREEIKEEGEENEEEVEELEDKGVEFEEEGEDVEAGATAAACEQPSLGELKEDEAASDSTGKAGVQSDDDSDSERGSITSSECTMERFTPVESVDGCDQPSQPPNESTLTPEQNQLIALDPSVEEPSDTTDTVSEPSTGNHSNVSQTAEDHGKQPASTGSKVRFTIAPAWQRSLSGGASREPHLAPPVDPEAFEEWSDGARDTLRQMKDQMAEPLPPVKADPQSGPNRTPFASPLPRDPLPQEAGSAENPFGIRLRRTSALLRYCDTGVLELKGNTALALPTEPQNPPLSQPPTTKPTPPKKPDPLDDITAKVKKTPGIRSTRAFSSQ</sequence>
<feature type="compositionally biased region" description="Acidic residues" evidence="1">
    <location>
        <begin position="432"/>
        <end position="453"/>
    </location>
</feature>
<dbReference type="AlphaFoldDB" id="A0A9D3QB38"/>
<dbReference type="InterPro" id="IPR028030">
    <property type="entry name" value="DUF4592"/>
</dbReference>
<gene>
    <name evidence="3" type="ORF">MATL_G00047650</name>
</gene>
<evidence type="ECO:0000313" key="3">
    <source>
        <dbReference type="EMBL" id="KAG7484275.1"/>
    </source>
</evidence>
<dbReference type="OrthoDB" id="8869651at2759"/>
<organism evidence="3 4">
    <name type="scientific">Megalops atlanticus</name>
    <name type="common">Tarpon</name>
    <name type="synonym">Clupea gigantea</name>
    <dbReference type="NCBI Taxonomy" id="7932"/>
    <lineage>
        <taxon>Eukaryota</taxon>
        <taxon>Metazoa</taxon>
        <taxon>Chordata</taxon>
        <taxon>Craniata</taxon>
        <taxon>Vertebrata</taxon>
        <taxon>Euteleostomi</taxon>
        <taxon>Actinopterygii</taxon>
        <taxon>Neopterygii</taxon>
        <taxon>Teleostei</taxon>
        <taxon>Elopiformes</taxon>
        <taxon>Megalopidae</taxon>
        <taxon>Megalops</taxon>
    </lineage>
</organism>
<feature type="compositionally biased region" description="Polar residues" evidence="1">
    <location>
        <begin position="606"/>
        <end position="624"/>
    </location>
</feature>
<feature type="region of interest" description="Disordered" evidence="1">
    <location>
        <begin position="53"/>
        <end position="144"/>
    </location>
</feature>
<feature type="compositionally biased region" description="Acidic residues" evidence="1">
    <location>
        <begin position="460"/>
        <end position="511"/>
    </location>
</feature>
<reference evidence="3" key="1">
    <citation type="submission" date="2021-01" db="EMBL/GenBank/DDBJ databases">
        <authorList>
            <person name="Zahm M."/>
            <person name="Roques C."/>
            <person name="Cabau C."/>
            <person name="Klopp C."/>
            <person name="Donnadieu C."/>
            <person name="Jouanno E."/>
            <person name="Lampietro C."/>
            <person name="Louis A."/>
            <person name="Herpin A."/>
            <person name="Echchiki A."/>
            <person name="Berthelot C."/>
            <person name="Parey E."/>
            <person name="Roest-Crollius H."/>
            <person name="Braasch I."/>
            <person name="Postlethwait J."/>
            <person name="Bobe J."/>
            <person name="Montfort J."/>
            <person name="Bouchez O."/>
            <person name="Begum T."/>
            <person name="Mejri S."/>
            <person name="Adams A."/>
            <person name="Chen W.-J."/>
            <person name="Guiguen Y."/>
        </authorList>
    </citation>
    <scope>NUCLEOTIDE SEQUENCE</scope>
    <source>
        <strain evidence="3">YG-15Mar2019-1</strain>
        <tissue evidence="3">Brain</tissue>
    </source>
</reference>
<dbReference type="Pfam" id="PF15262">
    <property type="entry name" value="DUF4592"/>
    <property type="match status" value="1"/>
</dbReference>
<proteinExistence type="predicted"/>
<feature type="region of interest" description="Disordered" evidence="1">
    <location>
        <begin position="367"/>
        <end position="728"/>
    </location>
</feature>
<evidence type="ECO:0000313" key="4">
    <source>
        <dbReference type="Proteomes" id="UP001046870"/>
    </source>
</evidence>
<feature type="compositionally biased region" description="Pro residues" evidence="1">
    <location>
        <begin position="761"/>
        <end position="777"/>
    </location>
</feature>
<feature type="region of interest" description="Disordered" evidence="1">
    <location>
        <begin position="191"/>
        <end position="328"/>
    </location>
</feature>
<feature type="compositionally biased region" description="Basic and acidic residues" evidence="1">
    <location>
        <begin position="407"/>
        <end position="422"/>
    </location>
</feature>
<feature type="compositionally biased region" description="Basic and acidic residues" evidence="1">
    <location>
        <begin position="675"/>
        <end position="688"/>
    </location>
</feature>
<feature type="region of interest" description="Disordered" evidence="1">
    <location>
        <begin position="1"/>
        <end position="35"/>
    </location>
</feature>
<feature type="compositionally biased region" description="Polar residues" evidence="1">
    <location>
        <begin position="13"/>
        <end position="31"/>
    </location>
</feature>
<feature type="region of interest" description="Disordered" evidence="1">
    <location>
        <begin position="753"/>
        <end position="805"/>
    </location>
</feature>
<feature type="compositionally biased region" description="Basic and acidic residues" evidence="1">
    <location>
        <begin position="778"/>
        <end position="788"/>
    </location>
</feature>
<comment type="caution">
    <text evidence="3">The sequence shown here is derived from an EMBL/GenBank/DDBJ whole genome shotgun (WGS) entry which is preliminary data.</text>
</comment>
<feature type="compositionally biased region" description="Polar residues" evidence="1">
    <location>
        <begin position="581"/>
        <end position="593"/>
    </location>
</feature>
<dbReference type="InterPro" id="IPR026713">
    <property type="entry name" value="CRACD-like"/>
</dbReference>
<feature type="compositionally biased region" description="Pro residues" evidence="1">
    <location>
        <begin position="389"/>
        <end position="400"/>
    </location>
</feature>